<dbReference type="OrthoDB" id="5523942at2"/>
<dbReference type="Gene3D" id="2.60.40.10">
    <property type="entry name" value="Immunoglobulins"/>
    <property type="match status" value="1"/>
</dbReference>
<organism evidence="2 3">
    <name type="scientific">Stigmatella aurantiaca</name>
    <dbReference type="NCBI Taxonomy" id="41"/>
    <lineage>
        <taxon>Bacteria</taxon>
        <taxon>Pseudomonadati</taxon>
        <taxon>Myxococcota</taxon>
        <taxon>Myxococcia</taxon>
        <taxon>Myxococcales</taxon>
        <taxon>Cystobacterineae</taxon>
        <taxon>Archangiaceae</taxon>
        <taxon>Stigmatella</taxon>
    </lineage>
</organism>
<dbReference type="PROSITE" id="PS51257">
    <property type="entry name" value="PROKAR_LIPOPROTEIN"/>
    <property type="match status" value="1"/>
</dbReference>
<name>A0A1H7PK28_STIAU</name>
<gene>
    <name evidence="2" type="ORF">SAMN05444354_105320</name>
</gene>
<protein>
    <recommendedName>
        <fullName evidence="1">Pesticidal crystal protein Cry22Aa Ig-like domain-containing protein</fullName>
    </recommendedName>
</protein>
<dbReference type="RefSeq" id="WP_075006629.1">
    <property type="nucleotide sequence ID" value="NZ_FOAP01000005.1"/>
</dbReference>
<dbReference type="InterPro" id="IPR032179">
    <property type="entry name" value="Cry22Aa_Ig-like"/>
</dbReference>
<feature type="domain" description="Pesticidal crystal protein Cry22Aa Ig-like" evidence="1">
    <location>
        <begin position="133"/>
        <end position="204"/>
    </location>
</feature>
<evidence type="ECO:0000259" key="1">
    <source>
        <dbReference type="Pfam" id="PF16403"/>
    </source>
</evidence>
<dbReference type="EMBL" id="FOAP01000005">
    <property type="protein sequence ID" value="SEL36140.1"/>
    <property type="molecule type" value="Genomic_DNA"/>
</dbReference>
<keyword evidence="3" id="KW-1185">Reference proteome</keyword>
<accession>A0A1H7PK28</accession>
<dbReference type="AlphaFoldDB" id="A0A1H7PK28"/>
<proteinExistence type="predicted"/>
<reference evidence="3" key="1">
    <citation type="submission" date="2016-10" db="EMBL/GenBank/DDBJ databases">
        <authorList>
            <person name="Varghese N."/>
            <person name="Submissions S."/>
        </authorList>
    </citation>
    <scope>NUCLEOTIDE SEQUENCE [LARGE SCALE GENOMIC DNA]</scope>
    <source>
        <strain evidence="3">DSM 17044</strain>
    </source>
</reference>
<sequence length="211" mass="21646">MGLHFNKSWKILIGAVSVSLVGCGGAGLETPDSLSQATQGVDGAVTLTLHGGAELNLECGVDSWSDPGATATDGSGAPLTVQSYNSGNDGFGPGPQSGAEGTYHVSYLAHDANWNLAEGLRTVNVRDTQAPTLTLAGETDIIHTCGSNWVDPGYSASDACYGNLTLSVAVTNTVNGWSEGTYTVAYEVQDSAGHTVSASRTVTVVDCPVYE</sequence>
<dbReference type="Pfam" id="PF16403">
    <property type="entry name" value="Bact_surface_Ig-like"/>
    <property type="match status" value="1"/>
</dbReference>
<evidence type="ECO:0000313" key="2">
    <source>
        <dbReference type="EMBL" id="SEL36140.1"/>
    </source>
</evidence>
<dbReference type="Proteomes" id="UP000182719">
    <property type="component" value="Unassembled WGS sequence"/>
</dbReference>
<dbReference type="InterPro" id="IPR013783">
    <property type="entry name" value="Ig-like_fold"/>
</dbReference>
<evidence type="ECO:0000313" key="3">
    <source>
        <dbReference type="Proteomes" id="UP000182719"/>
    </source>
</evidence>